<dbReference type="Pfam" id="PF03719">
    <property type="entry name" value="Ribosomal_S5_C"/>
    <property type="match status" value="1"/>
</dbReference>
<evidence type="ECO:0000256" key="3">
    <source>
        <dbReference type="ARBA" id="ARBA00023274"/>
    </source>
</evidence>
<dbReference type="EMBL" id="MHQC01000037">
    <property type="protein sequence ID" value="OGZ94359.1"/>
    <property type="molecule type" value="Genomic_DNA"/>
</dbReference>
<evidence type="ECO:0000256" key="1">
    <source>
        <dbReference type="ARBA" id="ARBA00008945"/>
    </source>
</evidence>
<gene>
    <name evidence="9" type="ORF">A2633_02010</name>
</gene>
<evidence type="ECO:0000259" key="8">
    <source>
        <dbReference type="PROSITE" id="PS50881"/>
    </source>
</evidence>
<proteinExistence type="inferred from homology"/>
<dbReference type="InterPro" id="IPR020568">
    <property type="entry name" value="Ribosomal_Su5_D2-typ_SF"/>
</dbReference>
<dbReference type="PROSITE" id="PS00585">
    <property type="entry name" value="RIBOSOMAL_S5"/>
    <property type="match status" value="1"/>
</dbReference>
<protein>
    <recommendedName>
        <fullName evidence="4">Small ribosomal subunit protein uS5</fullName>
    </recommendedName>
    <alternativeName>
        <fullName evidence="5">30S ribosomal protein S5</fullName>
    </alternativeName>
</protein>
<evidence type="ECO:0000313" key="9">
    <source>
        <dbReference type="EMBL" id="OGZ94359.1"/>
    </source>
</evidence>
<dbReference type="Gene3D" id="3.30.230.10">
    <property type="match status" value="1"/>
</dbReference>
<keyword evidence="2 6" id="KW-0689">Ribosomal protein</keyword>
<dbReference type="Gene3D" id="3.30.160.20">
    <property type="match status" value="1"/>
</dbReference>
<organism evidence="9 10">
    <name type="scientific">Candidatus Sungbacteria bacterium RIFCSPHIGHO2_01_FULL_47_32</name>
    <dbReference type="NCBI Taxonomy" id="1802264"/>
    <lineage>
        <taxon>Bacteria</taxon>
        <taxon>Candidatus Sungiibacteriota</taxon>
    </lineage>
</organism>
<dbReference type="InterPro" id="IPR018192">
    <property type="entry name" value="Ribosomal_uS5_N_CS"/>
</dbReference>
<feature type="domain" description="S5 DRBM" evidence="8">
    <location>
        <begin position="16"/>
        <end position="79"/>
    </location>
</feature>
<comment type="caution">
    <text evidence="9">The sequence shown here is derived from an EMBL/GenBank/DDBJ whole genome shotgun (WGS) entry which is preliminary data.</text>
</comment>
<dbReference type="GO" id="GO:0005840">
    <property type="term" value="C:ribosome"/>
    <property type="evidence" value="ECO:0007669"/>
    <property type="project" value="UniProtKB-KW"/>
</dbReference>
<dbReference type="FunFam" id="3.30.230.10:FF:000002">
    <property type="entry name" value="30S ribosomal protein S5"/>
    <property type="match status" value="1"/>
</dbReference>
<dbReference type="PANTHER" id="PTHR48277:SF1">
    <property type="entry name" value="MITOCHONDRIAL RIBOSOMAL PROTEIN S5"/>
    <property type="match status" value="1"/>
</dbReference>
<dbReference type="InterPro" id="IPR000851">
    <property type="entry name" value="Ribosomal_uS5"/>
</dbReference>
<dbReference type="InterPro" id="IPR014721">
    <property type="entry name" value="Ribsml_uS5_D2-typ_fold_subgr"/>
</dbReference>
<dbReference type="InterPro" id="IPR005324">
    <property type="entry name" value="Ribosomal_uS5_C"/>
</dbReference>
<comment type="similarity">
    <text evidence="1 7">Belongs to the universal ribosomal protein uS5 family.</text>
</comment>
<dbReference type="Proteomes" id="UP000177152">
    <property type="component" value="Unassembled WGS sequence"/>
</dbReference>
<dbReference type="GO" id="GO:0005737">
    <property type="term" value="C:cytoplasm"/>
    <property type="evidence" value="ECO:0007669"/>
    <property type="project" value="UniProtKB-ARBA"/>
</dbReference>
<dbReference type="GO" id="GO:0003723">
    <property type="term" value="F:RNA binding"/>
    <property type="evidence" value="ECO:0007669"/>
    <property type="project" value="InterPro"/>
</dbReference>
<keyword evidence="3 6" id="KW-0687">Ribonucleoprotein</keyword>
<evidence type="ECO:0000256" key="2">
    <source>
        <dbReference type="ARBA" id="ARBA00022980"/>
    </source>
</evidence>
<evidence type="ECO:0000313" key="10">
    <source>
        <dbReference type="Proteomes" id="UP000177152"/>
    </source>
</evidence>
<dbReference type="InterPro" id="IPR013810">
    <property type="entry name" value="Ribosomal_uS5_N"/>
</dbReference>
<dbReference type="Pfam" id="PF00333">
    <property type="entry name" value="Ribosomal_S5"/>
    <property type="match status" value="1"/>
</dbReference>
<dbReference type="GO" id="GO:0006412">
    <property type="term" value="P:translation"/>
    <property type="evidence" value="ECO:0007669"/>
    <property type="project" value="InterPro"/>
</dbReference>
<evidence type="ECO:0000256" key="7">
    <source>
        <dbReference type="RuleBase" id="RU003823"/>
    </source>
</evidence>
<dbReference type="GO" id="GO:1990904">
    <property type="term" value="C:ribonucleoprotein complex"/>
    <property type="evidence" value="ECO:0007669"/>
    <property type="project" value="UniProtKB-UniRule"/>
</dbReference>
<dbReference type="GO" id="GO:0003735">
    <property type="term" value="F:structural constituent of ribosome"/>
    <property type="evidence" value="ECO:0007669"/>
    <property type="project" value="UniProtKB-UniRule"/>
</dbReference>
<dbReference type="PROSITE" id="PS50881">
    <property type="entry name" value="S5_DSRBD"/>
    <property type="match status" value="1"/>
</dbReference>
<name>A0A1G2K4K2_9BACT</name>
<evidence type="ECO:0000256" key="6">
    <source>
        <dbReference type="PROSITE-ProRule" id="PRU00268"/>
    </source>
</evidence>
<dbReference type="SUPFAM" id="SSF54211">
    <property type="entry name" value="Ribosomal protein S5 domain 2-like"/>
    <property type="match status" value="1"/>
</dbReference>
<evidence type="ECO:0000256" key="4">
    <source>
        <dbReference type="ARBA" id="ARBA00035255"/>
    </source>
</evidence>
<reference evidence="9 10" key="1">
    <citation type="journal article" date="2016" name="Nat. Commun.">
        <title>Thousands of microbial genomes shed light on interconnected biogeochemical processes in an aquifer system.</title>
        <authorList>
            <person name="Anantharaman K."/>
            <person name="Brown C.T."/>
            <person name="Hug L.A."/>
            <person name="Sharon I."/>
            <person name="Castelle C.J."/>
            <person name="Probst A.J."/>
            <person name="Thomas B.C."/>
            <person name="Singh A."/>
            <person name="Wilkins M.J."/>
            <person name="Karaoz U."/>
            <person name="Brodie E.L."/>
            <person name="Williams K.H."/>
            <person name="Hubbard S.S."/>
            <person name="Banfield J.F."/>
        </authorList>
    </citation>
    <scope>NUCLEOTIDE SEQUENCE [LARGE SCALE GENOMIC DNA]</scope>
</reference>
<dbReference type="SUPFAM" id="SSF54768">
    <property type="entry name" value="dsRNA-binding domain-like"/>
    <property type="match status" value="1"/>
</dbReference>
<sequence>MAQERHQRFKKEKSEFEQKVLDIRRTARVVKGGRRFSFRATVVIGNQAGRVGIGVAKGPDVSQAVEKAVRKGRKFMIDVVVTKSGSIPFEVEAKYAASHVKLMPAPLGAGIIAGGSVRAVADMAGIQNMSSKILSRSPNKLNNARAVIEALKKLKD</sequence>
<evidence type="ECO:0000256" key="5">
    <source>
        <dbReference type="ARBA" id="ARBA00035519"/>
    </source>
</evidence>
<accession>A0A1G2K4K2</accession>
<dbReference type="PANTHER" id="PTHR48277">
    <property type="entry name" value="MITOCHONDRIAL RIBOSOMAL PROTEIN S5"/>
    <property type="match status" value="1"/>
</dbReference>
<dbReference type="AlphaFoldDB" id="A0A1G2K4K2"/>